<dbReference type="GO" id="GO:0016787">
    <property type="term" value="F:hydrolase activity"/>
    <property type="evidence" value="ECO:0007669"/>
    <property type="project" value="UniProtKB-KW"/>
</dbReference>
<dbReference type="InterPro" id="IPR023346">
    <property type="entry name" value="Lysozyme-like_dom_sf"/>
</dbReference>
<dbReference type="Gene3D" id="1.10.530.10">
    <property type="match status" value="1"/>
</dbReference>
<dbReference type="EMBL" id="SPUM01000031">
    <property type="protein sequence ID" value="TFW34067.1"/>
    <property type="molecule type" value="Genomic_DNA"/>
</dbReference>
<sequence length="215" mass="23983">MADALNAYLDAYAINTNTRLAHFLAQIGHESSFRAVEENGNYSPGRMRQVFGCRGGPSRYDPQRDDCMLGPDGQPMRLRPKLWTDEALYAHNPQNLLSYVYALRLGNGDEASGDGYRYRGRGLIQLTGRDNYQAFTDCHNQKNPQDQQDFVASPDLLVSQLNYAVESAFYFWDARNVNPVADTDNVADVTFAVNGGYNGLADREARLARIKAAMG</sequence>
<gene>
    <name evidence="1" type="ORF">E4O92_04955</name>
</gene>
<proteinExistence type="predicted"/>
<dbReference type="PANTHER" id="PTHR34408:SF1">
    <property type="entry name" value="GLYCOSYL HYDROLASE FAMILY 19 DOMAIN-CONTAINING PROTEIN HI_1415"/>
    <property type="match status" value="1"/>
</dbReference>
<dbReference type="OrthoDB" id="1242806at2"/>
<protein>
    <submittedName>
        <fullName evidence="1">Glycoside hydrolase family 19 protein</fullName>
    </submittedName>
</protein>
<keyword evidence="2" id="KW-1185">Reference proteome</keyword>
<dbReference type="Proteomes" id="UP000297258">
    <property type="component" value="Unassembled WGS sequence"/>
</dbReference>
<evidence type="ECO:0000313" key="1">
    <source>
        <dbReference type="EMBL" id="TFW34067.1"/>
    </source>
</evidence>
<accession>A0A4Y9T8D6</accession>
<dbReference type="AlphaFoldDB" id="A0A4Y9T8D6"/>
<dbReference type="PANTHER" id="PTHR34408">
    <property type="entry name" value="FAMILY PROTEIN, PUTATIVE-RELATED"/>
    <property type="match status" value="1"/>
</dbReference>
<organism evidence="1 2">
    <name type="scientific">Massilia horti</name>
    <dbReference type="NCBI Taxonomy" id="2562153"/>
    <lineage>
        <taxon>Bacteria</taxon>
        <taxon>Pseudomonadati</taxon>
        <taxon>Pseudomonadota</taxon>
        <taxon>Betaproteobacteria</taxon>
        <taxon>Burkholderiales</taxon>
        <taxon>Oxalobacteraceae</taxon>
        <taxon>Telluria group</taxon>
        <taxon>Massilia</taxon>
    </lineage>
</organism>
<keyword evidence="1" id="KW-0378">Hydrolase</keyword>
<name>A0A4Y9T8D6_9BURK</name>
<comment type="caution">
    <text evidence="1">The sequence shown here is derived from an EMBL/GenBank/DDBJ whole genome shotgun (WGS) entry which is preliminary data.</text>
</comment>
<evidence type="ECO:0000313" key="2">
    <source>
        <dbReference type="Proteomes" id="UP000297258"/>
    </source>
</evidence>
<dbReference type="SUPFAM" id="SSF53955">
    <property type="entry name" value="Lysozyme-like"/>
    <property type="match status" value="1"/>
</dbReference>
<reference evidence="1 2" key="1">
    <citation type="submission" date="2019-03" db="EMBL/GenBank/DDBJ databases">
        <title>Draft genome of Massilia hortus sp. nov., a novel bacterial species of the Oxalobacteraceae family.</title>
        <authorList>
            <person name="Peta V."/>
            <person name="Raths R."/>
            <person name="Bucking H."/>
        </authorList>
    </citation>
    <scope>NUCLEOTIDE SEQUENCE [LARGE SCALE GENOMIC DNA]</scope>
    <source>
        <strain evidence="1 2">ONC3</strain>
    </source>
</reference>
<dbReference type="InterPro" id="IPR052354">
    <property type="entry name" value="Cell_Wall_Dynamics_Protein"/>
</dbReference>